<accession>A0ABV9T4K8</accession>
<protein>
    <submittedName>
        <fullName evidence="1">Uncharacterized protein</fullName>
    </submittedName>
</protein>
<proteinExistence type="predicted"/>
<comment type="caution">
    <text evidence="1">The sequence shown here is derived from an EMBL/GenBank/DDBJ whole genome shotgun (WGS) entry which is preliminary data.</text>
</comment>
<dbReference type="Proteomes" id="UP001595818">
    <property type="component" value="Unassembled WGS sequence"/>
</dbReference>
<evidence type="ECO:0000313" key="2">
    <source>
        <dbReference type="Proteomes" id="UP001595818"/>
    </source>
</evidence>
<reference evidence="2" key="1">
    <citation type="journal article" date="2019" name="Int. J. Syst. Evol. Microbiol.">
        <title>The Global Catalogue of Microorganisms (GCM) 10K type strain sequencing project: providing services to taxonomists for standard genome sequencing and annotation.</title>
        <authorList>
            <consortium name="The Broad Institute Genomics Platform"/>
            <consortium name="The Broad Institute Genome Sequencing Center for Infectious Disease"/>
            <person name="Wu L."/>
            <person name="Ma J."/>
        </authorList>
    </citation>
    <scope>NUCLEOTIDE SEQUENCE [LARGE SCALE GENOMIC DNA]</scope>
    <source>
        <strain evidence="2">CGMCC 4.7466</strain>
    </source>
</reference>
<gene>
    <name evidence="1" type="ORF">ACFPFU_15610</name>
</gene>
<dbReference type="EMBL" id="JBHSJJ010000008">
    <property type="protein sequence ID" value="MFC4873125.1"/>
    <property type="molecule type" value="Genomic_DNA"/>
</dbReference>
<sequence length="239" mass="27868">MYLENIPLIYHGVYYLGNAPTIIELFKKEGHHTSELFDWHLSVSEVTEVRQKPSPPWNQIGMYLKCTGLKPEVKNGLFAVVDFERKGHEKTRNEQISVLEQLHIPYIALSKKYSIQEIREIYKKATFYFIQFGESFGVPIAECLSCGAYVFTPDSSWAMAWRLDENPSIHGPGTLAECFVVYDSRRDLEKKLRDMKETYDMASTPQKVFDIFHNTYPTYYEGNKAELNDFIQRLELKKI</sequence>
<organism evidence="1 2">
    <name type="scientific">Negadavirga shengliensis</name>
    <dbReference type="NCBI Taxonomy" id="1389218"/>
    <lineage>
        <taxon>Bacteria</taxon>
        <taxon>Pseudomonadati</taxon>
        <taxon>Bacteroidota</taxon>
        <taxon>Cytophagia</taxon>
        <taxon>Cytophagales</taxon>
        <taxon>Cyclobacteriaceae</taxon>
        <taxon>Negadavirga</taxon>
    </lineage>
</organism>
<evidence type="ECO:0000313" key="1">
    <source>
        <dbReference type="EMBL" id="MFC4873125.1"/>
    </source>
</evidence>
<name>A0ABV9T4K8_9BACT</name>
<keyword evidence="2" id="KW-1185">Reference proteome</keyword>